<feature type="coiled-coil region" evidence="15">
    <location>
        <begin position="737"/>
        <end position="764"/>
    </location>
</feature>
<keyword evidence="10" id="KW-0733">Signal recognition particle</keyword>
<dbReference type="GO" id="GO:0040029">
    <property type="term" value="P:epigenetic regulation of gene expression"/>
    <property type="evidence" value="ECO:0007669"/>
    <property type="project" value="UniProtKB-ARBA"/>
</dbReference>
<evidence type="ECO:0000256" key="5">
    <source>
        <dbReference type="ARBA" id="ARBA00022737"/>
    </source>
</evidence>
<comment type="similarity">
    <text evidence="3">Belongs to the SRP14 family.</text>
</comment>
<protein>
    <recommendedName>
        <fullName evidence="21">BAH domain-containing protein</fullName>
    </recommendedName>
</protein>
<feature type="region of interest" description="Disordered" evidence="16">
    <location>
        <begin position="634"/>
        <end position="655"/>
    </location>
</feature>
<evidence type="ECO:0000256" key="14">
    <source>
        <dbReference type="PROSITE-ProRule" id="PRU00035"/>
    </source>
</evidence>
<evidence type="ECO:0000256" key="4">
    <source>
        <dbReference type="ARBA" id="ARBA00022490"/>
    </source>
</evidence>
<feature type="compositionally biased region" description="Acidic residues" evidence="16">
    <location>
        <begin position="171"/>
        <end position="192"/>
    </location>
</feature>
<dbReference type="GO" id="GO:0030942">
    <property type="term" value="F:endoplasmic reticulum signal peptide binding"/>
    <property type="evidence" value="ECO:0007669"/>
    <property type="project" value="InterPro"/>
</dbReference>
<keyword evidence="8" id="KW-0805">Transcription regulation</keyword>
<dbReference type="InterPro" id="IPR036427">
    <property type="entry name" value="Bromodomain-like_sf"/>
</dbReference>
<dbReference type="CDD" id="cd04717">
    <property type="entry name" value="BAH_polybromo"/>
    <property type="match status" value="1"/>
</dbReference>
<proteinExistence type="inferred from homology"/>
<evidence type="ECO:0000256" key="6">
    <source>
        <dbReference type="ARBA" id="ARBA00022853"/>
    </source>
</evidence>
<dbReference type="PROSITE" id="PS51038">
    <property type="entry name" value="BAH"/>
    <property type="match status" value="1"/>
</dbReference>
<evidence type="ECO:0000256" key="3">
    <source>
        <dbReference type="ARBA" id="ARBA00010349"/>
    </source>
</evidence>
<evidence type="ECO:0000256" key="13">
    <source>
        <dbReference type="ARBA" id="ARBA00023274"/>
    </source>
</evidence>
<dbReference type="GO" id="GO:0006614">
    <property type="term" value="P:SRP-dependent cotranslational protein targeting to membrane"/>
    <property type="evidence" value="ECO:0007669"/>
    <property type="project" value="InterPro"/>
</dbReference>
<evidence type="ECO:0000256" key="12">
    <source>
        <dbReference type="ARBA" id="ARBA00023242"/>
    </source>
</evidence>
<keyword evidence="13" id="KW-0687">Ribonucleoprotein</keyword>
<dbReference type="InterPro" id="IPR009018">
    <property type="entry name" value="Signal_recog_particle_SRP9/14"/>
</dbReference>
<dbReference type="PANTHER" id="PTHR16062">
    <property type="entry name" value="SWI/SNF-RELATED"/>
    <property type="match status" value="1"/>
</dbReference>
<dbReference type="SUPFAM" id="SSF54762">
    <property type="entry name" value="Signal recognition particle alu RNA binding heterodimer, SRP9/14"/>
    <property type="match status" value="1"/>
</dbReference>
<dbReference type="EMBL" id="CP054540">
    <property type="protein sequence ID" value="QSL65926.1"/>
    <property type="molecule type" value="Genomic_DNA"/>
</dbReference>
<evidence type="ECO:0000259" key="17">
    <source>
        <dbReference type="PROSITE" id="PS50014"/>
    </source>
</evidence>
<dbReference type="SUPFAM" id="SSF47370">
    <property type="entry name" value="Bromodomain"/>
    <property type="match status" value="2"/>
</dbReference>
<evidence type="ECO:0000313" key="20">
    <source>
        <dbReference type="Proteomes" id="UP000663699"/>
    </source>
</evidence>
<keyword evidence="5" id="KW-0677">Repeat</keyword>
<organism evidence="19 20">
    <name type="scientific">Pneumocystis wakefieldiae</name>
    <dbReference type="NCBI Taxonomy" id="38082"/>
    <lineage>
        <taxon>Eukaryota</taxon>
        <taxon>Fungi</taxon>
        <taxon>Dikarya</taxon>
        <taxon>Ascomycota</taxon>
        <taxon>Taphrinomycotina</taxon>
        <taxon>Pneumocystomycetes</taxon>
        <taxon>Pneumocystaceae</taxon>
        <taxon>Pneumocystis</taxon>
    </lineage>
</organism>
<keyword evidence="6" id="KW-0156">Chromatin regulator</keyword>
<dbReference type="OrthoDB" id="1742084at2759"/>
<evidence type="ECO:0008006" key="21">
    <source>
        <dbReference type="Google" id="ProtNLM"/>
    </source>
</evidence>
<evidence type="ECO:0000256" key="2">
    <source>
        <dbReference type="ARBA" id="ARBA00004496"/>
    </source>
</evidence>
<keyword evidence="12" id="KW-0539">Nucleus</keyword>
<dbReference type="InterPro" id="IPR003210">
    <property type="entry name" value="Signal_recog_particle_SRP14"/>
</dbReference>
<evidence type="ECO:0000259" key="18">
    <source>
        <dbReference type="PROSITE" id="PS51038"/>
    </source>
</evidence>
<evidence type="ECO:0000313" key="19">
    <source>
        <dbReference type="EMBL" id="QSL65926.1"/>
    </source>
</evidence>
<dbReference type="Pfam" id="PF01426">
    <property type="entry name" value="BAH"/>
    <property type="match status" value="1"/>
</dbReference>
<feature type="coiled-coil region" evidence="15">
    <location>
        <begin position="657"/>
        <end position="684"/>
    </location>
</feature>
<reference evidence="19" key="1">
    <citation type="submission" date="2020-06" db="EMBL/GenBank/DDBJ databases">
        <title>Genomes of multiple members of Pneumocystis genus reveal paths to human pathogen Pneumocystis jirovecii.</title>
        <authorList>
            <person name="Cisse O.H."/>
            <person name="Ma L."/>
            <person name="Dekker J."/>
            <person name="Khil P."/>
            <person name="Jo J."/>
            <person name="Brenchley J."/>
            <person name="Blair R."/>
            <person name="Pahar B."/>
            <person name="Chabe M."/>
            <person name="Van Rompay K.A."/>
            <person name="Keesler R."/>
            <person name="Sukura A."/>
            <person name="Hirsch V."/>
            <person name="Kutty G."/>
            <person name="Liu Y."/>
            <person name="Peng L."/>
            <person name="Chen J."/>
            <person name="Song J."/>
            <person name="Weissenbacher-Lang C."/>
            <person name="Xu J."/>
            <person name="Upham N.S."/>
            <person name="Stajich J.E."/>
            <person name="Cuomo C.A."/>
            <person name="Cushion M.T."/>
            <person name="Kovacs J.A."/>
        </authorList>
    </citation>
    <scope>NUCLEOTIDE SEQUENCE</scope>
    <source>
        <strain evidence="19">2A</strain>
    </source>
</reference>
<evidence type="ECO:0000256" key="10">
    <source>
        <dbReference type="ARBA" id="ARBA00023135"/>
    </source>
</evidence>
<sequence length="790" mass="91481">MLLSNEEYLSSLSLLFSTERQRGSIFLTQKRYSYKNEQTASPDDGESCDVLYSAVDGSGRSISKIFEELPDKKEVPDYYDVIKRPMALNVIRENVNKNVYNVFHEFIIDVAQIFYNAKLYNRRSSVIYSDACLNEMIVVKELSILKDRNLVDDSILPVLGPLPPSSQGEEKSDDDGFDPDIEDKNDDDDDDDDVRHKRRRKDTRIKSYEPAKAMRFDMGDMKRKRGRPPKVDTPDEARMKIILRVIRKEKDERGRTLFTWFEKFPDDKFNQIHKIKQTISLEDIRQKLKRREYKTLKNFLDDLDLLYNNVKLISPPGSHMYRDADFLQQVTHEAASIEASRRDIDFTGYRKDPTSSIGTLIKVNRTPLPKIEVKGEVLEIGDWVHLVNHNDVNKPIIAQIFTLWENLEGEKWISVCWYYRPEQTVHRADRIFYENEVFKTSQYRDHQINDIIDKCFVMFITKYIRGRPKDVGNRSIYVCEFRYDEETKVFHKIKSWRACIPDEIRNKEYDMYCFERQQQPKRILSPILHLLSSKVIEDPNAPIPEPTQGKENAPPIIGAIIPAPIPDESTLNPPEIFIPSVVTASLIPQKPIIPSLITQTHTSVMITPNSQSQTSRKVHVPYYPPVAFTLPVSNSISENDTENPVDKNNEDINGDTDMNIREEIDENENDNDNLEIENGDKIENTKAMKKSNIFPDEVAALFCHDEKGRVLWFPVPPIDVVAPSVDSFVKGRSLAYLANVDNMMEKYEKDLEEEKEQETNIIKTSDNSEFSGFLIAALDKMTEYIKSSIQ</sequence>
<keyword evidence="15" id="KW-0175">Coiled coil</keyword>
<feature type="region of interest" description="Disordered" evidence="16">
    <location>
        <begin position="156"/>
        <end position="204"/>
    </location>
</feature>
<dbReference type="InterPro" id="IPR001025">
    <property type="entry name" value="BAH_dom"/>
</dbReference>
<dbReference type="InterPro" id="IPR018359">
    <property type="entry name" value="Bromodomain_CS"/>
</dbReference>
<evidence type="ECO:0000256" key="11">
    <source>
        <dbReference type="ARBA" id="ARBA00023163"/>
    </source>
</evidence>
<feature type="domain" description="Bromo" evidence="17">
    <location>
        <begin position="58"/>
        <end position="128"/>
    </location>
</feature>
<dbReference type="PRINTS" id="PR00503">
    <property type="entry name" value="BROMODOMAIN"/>
</dbReference>
<dbReference type="Gene3D" id="2.30.30.490">
    <property type="match status" value="1"/>
</dbReference>
<dbReference type="InterPro" id="IPR001487">
    <property type="entry name" value="Bromodomain"/>
</dbReference>
<accession>A0A899FZG9</accession>
<dbReference type="Pfam" id="PF02290">
    <property type="entry name" value="SRP14"/>
    <property type="match status" value="1"/>
</dbReference>
<dbReference type="PROSITE" id="PS00633">
    <property type="entry name" value="BROMODOMAIN_1"/>
    <property type="match status" value="1"/>
</dbReference>
<feature type="domain" description="Bromo" evidence="17">
    <location>
        <begin position="275"/>
        <end position="321"/>
    </location>
</feature>
<dbReference type="CDD" id="cd04369">
    <property type="entry name" value="Bromodomain"/>
    <property type="match status" value="1"/>
</dbReference>
<name>A0A899FZG9_9ASCO</name>
<evidence type="ECO:0000256" key="8">
    <source>
        <dbReference type="ARBA" id="ARBA00023015"/>
    </source>
</evidence>
<keyword evidence="20" id="KW-1185">Reference proteome</keyword>
<dbReference type="AlphaFoldDB" id="A0A899FZG9"/>
<evidence type="ECO:0000256" key="1">
    <source>
        <dbReference type="ARBA" id="ARBA00004123"/>
    </source>
</evidence>
<dbReference type="Proteomes" id="UP000663699">
    <property type="component" value="Chromosome 9"/>
</dbReference>
<evidence type="ECO:0000256" key="9">
    <source>
        <dbReference type="ARBA" id="ARBA00023117"/>
    </source>
</evidence>
<dbReference type="InterPro" id="IPR037382">
    <property type="entry name" value="Rsc/polybromo"/>
</dbReference>
<keyword evidence="4" id="KW-0963">Cytoplasm</keyword>
<dbReference type="GO" id="GO:0005786">
    <property type="term" value="C:signal recognition particle, endoplasmic reticulum targeting"/>
    <property type="evidence" value="ECO:0007669"/>
    <property type="project" value="UniProtKB-KW"/>
</dbReference>
<dbReference type="GO" id="GO:0003682">
    <property type="term" value="F:chromatin binding"/>
    <property type="evidence" value="ECO:0007669"/>
    <property type="project" value="InterPro"/>
</dbReference>
<dbReference type="SMART" id="SM00297">
    <property type="entry name" value="BROMO"/>
    <property type="match status" value="2"/>
</dbReference>
<comment type="subcellular location">
    <subcellularLocation>
        <location evidence="2">Cytoplasm</location>
    </subcellularLocation>
    <subcellularLocation>
        <location evidence="1">Nucleus</location>
    </subcellularLocation>
</comment>
<dbReference type="SMART" id="SM00439">
    <property type="entry name" value="BAH"/>
    <property type="match status" value="1"/>
</dbReference>
<dbReference type="Pfam" id="PF00439">
    <property type="entry name" value="Bromodomain"/>
    <property type="match status" value="2"/>
</dbReference>
<dbReference type="PROSITE" id="PS50014">
    <property type="entry name" value="BROMODOMAIN_2"/>
    <property type="match status" value="2"/>
</dbReference>
<feature type="domain" description="BAH" evidence="18">
    <location>
        <begin position="376"/>
        <end position="494"/>
    </location>
</feature>
<dbReference type="GO" id="GO:0008312">
    <property type="term" value="F:7S RNA binding"/>
    <property type="evidence" value="ECO:0007669"/>
    <property type="project" value="InterPro"/>
</dbReference>
<evidence type="ECO:0000256" key="7">
    <source>
        <dbReference type="ARBA" id="ARBA00022884"/>
    </source>
</evidence>
<dbReference type="PANTHER" id="PTHR16062:SF21">
    <property type="entry name" value="CHROMATIN STRUCTURE-REMODELING COMPLEX SUBUNIT RSC1-RELATED"/>
    <property type="match status" value="1"/>
</dbReference>
<keyword evidence="7" id="KW-0694">RNA-binding</keyword>
<dbReference type="Gene3D" id="1.20.920.10">
    <property type="entry name" value="Bromodomain-like"/>
    <property type="match status" value="2"/>
</dbReference>
<dbReference type="InterPro" id="IPR043151">
    <property type="entry name" value="BAH_sf"/>
</dbReference>
<dbReference type="GO" id="GO:0016586">
    <property type="term" value="C:RSC-type complex"/>
    <property type="evidence" value="ECO:0007669"/>
    <property type="project" value="InterPro"/>
</dbReference>
<keyword evidence="9 14" id="KW-0103">Bromodomain</keyword>
<evidence type="ECO:0000256" key="15">
    <source>
        <dbReference type="SAM" id="Coils"/>
    </source>
</evidence>
<evidence type="ECO:0000256" key="16">
    <source>
        <dbReference type="SAM" id="MobiDB-lite"/>
    </source>
</evidence>
<keyword evidence="11" id="KW-0804">Transcription</keyword>
<dbReference type="GO" id="GO:0006368">
    <property type="term" value="P:transcription elongation by RNA polymerase II"/>
    <property type="evidence" value="ECO:0007669"/>
    <property type="project" value="TreeGrafter"/>
</dbReference>
<gene>
    <name evidence="19" type="ORF">MERGE_003063</name>
</gene>